<proteinExistence type="predicted"/>
<dbReference type="AlphaFoldDB" id="A0A8J2MDA1"/>
<comment type="caution">
    <text evidence="1">The sequence shown here is derived from an EMBL/GenBank/DDBJ whole genome shotgun (WGS) entry which is preliminary data.</text>
</comment>
<organism evidence="1 2">
    <name type="scientific">Cotesia congregata</name>
    <name type="common">Parasitoid wasp</name>
    <name type="synonym">Apanteles congregatus</name>
    <dbReference type="NCBI Taxonomy" id="51543"/>
    <lineage>
        <taxon>Eukaryota</taxon>
        <taxon>Metazoa</taxon>
        <taxon>Ecdysozoa</taxon>
        <taxon>Arthropoda</taxon>
        <taxon>Hexapoda</taxon>
        <taxon>Insecta</taxon>
        <taxon>Pterygota</taxon>
        <taxon>Neoptera</taxon>
        <taxon>Endopterygota</taxon>
        <taxon>Hymenoptera</taxon>
        <taxon>Apocrita</taxon>
        <taxon>Ichneumonoidea</taxon>
        <taxon>Braconidae</taxon>
        <taxon>Microgastrinae</taxon>
        <taxon>Cotesia</taxon>
    </lineage>
</organism>
<reference evidence="1" key="1">
    <citation type="submission" date="2021-04" db="EMBL/GenBank/DDBJ databases">
        <authorList>
            <person name="Chebbi M.A.C M."/>
        </authorList>
    </citation>
    <scope>NUCLEOTIDE SEQUENCE</scope>
</reference>
<protein>
    <submittedName>
        <fullName evidence="1">Uncharacterized protein</fullName>
    </submittedName>
</protein>
<gene>
    <name evidence="1" type="ORF">HICCMSTLAB_LOCUS3638</name>
</gene>
<dbReference type="Proteomes" id="UP000786811">
    <property type="component" value="Unassembled WGS sequence"/>
</dbReference>
<dbReference type="EMBL" id="CAJNRD030001118">
    <property type="protein sequence ID" value="CAG5082731.1"/>
    <property type="molecule type" value="Genomic_DNA"/>
</dbReference>
<evidence type="ECO:0000313" key="1">
    <source>
        <dbReference type="EMBL" id="CAG5082731.1"/>
    </source>
</evidence>
<accession>A0A8J2MDA1</accession>
<name>A0A8J2MDA1_COTCN</name>
<keyword evidence="2" id="KW-1185">Reference proteome</keyword>
<sequence length="280" mass="32779">MYRGFCIKIALKDLVFRGLFRLPVPEEEIKLMNELIASDENLRKIVNDYKKNLIELQDHFIEFGDYKMTSFDFIMLVFDDKKVKFLARNENLWVAVYMEIFPRHMYSGNFSPFRIHYDQIRIRIEDIEERLRHLKNLKKISSLRKAIPLPFELFQTVKIAISNTIGMPNLHKVTVTEDLPKFRLPNLGVAWNNYGRPKFDILLVCLTCMNSRLPKICLSLGCQTWAELEKTTAVPNFGLPIVQLIWRKLGLPKFGKPNLPRIDCSAMPHKISRRAISHLS</sequence>
<evidence type="ECO:0000313" key="2">
    <source>
        <dbReference type="Proteomes" id="UP000786811"/>
    </source>
</evidence>